<gene>
    <name evidence="2" type="ORF">DFH08DRAFT_926310</name>
</gene>
<sequence>MLWSDSTHLANFGTVSLWPLYTFFGNLSKYMRAKPTSNSGYHQAELMHAVWDLLLIPEFIHAYTHGIVVKSYDGIKHRIFPWFFTYGADYPEKLVRRWIFDKGALVASAAVNRLLKPQSWVPTKNTFSKLAPHGLNLFSMFVPDLLHEVELGVVKSLFIHTLRILQAHRTNGIAIVDERFQKIPTFGRSTIRPFHANVSEMKKLAARDFEDLLQCMLPVIDGILPDPYNNIVLDLWYILATWHAYAKLRMHTGSTIKSFWTVTSVLGAKVRQFIRDVCTAYTTYELPKETRQRARRIAQTTPSTGASNATTTRKQKDWNISTYKYHSLGDYPACELTHRVVKKLYSRTNKCNFQKQIASHEQRQRLLRRTAKHMKDAEAGDSPAESNLQPQDEVLPRTSPSAHHHISQSTRNPFNVYEFHELSKFANDPSGFLKKLRTHLLSRLLDIPYDGDKVEFSQEDLMNVTFTRDRI</sequence>
<dbReference type="AlphaFoldDB" id="A0AAD6ZIV6"/>
<comment type="caution">
    <text evidence="2">The sequence shown here is derived from an EMBL/GenBank/DDBJ whole genome shotgun (WGS) entry which is preliminary data.</text>
</comment>
<feature type="region of interest" description="Disordered" evidence="1">
    <location>
        <begin position="373"/>
        <end position="409"/>
    </location>
</feature>
<name>A0AAD6ZIV6_9AGAR</name>
<feature type="region of interest" description="Disordered" evidence="1">
    <location>
        <begin position="292"/>
        <end position="313"/>
    </location>
</feature>
<feature type="compositionally biased region" description="Polar residues" evidence="1">
    <location>
        <begin position="302"/>
        <end position="313"/>
    </location>
</feature>
<proteinExistence type="predicted"/>
<dbReference type="EMBL" id="JARIHO010000044">
    <property type="protein sequence ID" value="KAJ7325436.1"/>
    <property type="molecule type" value="Genomic_DNA"/>
</dbReference>
<evidence type="ECO:0000313" key="3">
    <source>
        <dbReference type="Proteomes" id="UP001218218"/>
    </source>
</evidence>
<keyword evidence="3" id="KW-1185">Reference proteome</keyword>
<dbReference type="Proteomes" id="UP001218218">
    <property type="component" value="Unassembled WGS sequence"/>
</dbReference>
<evidence type="ECO:0000256" key="1">
    <source>
        <dbReference type="SAM" id="MobiDB-lite"/>
    </source>
</evidence>
<evidence type="ECO:0000313" key="2">
    <source>
        <dbReference type="EMBL" id="KAJ7325436.1"/>
    </source>
</evidence>
<organism evidence="2 3">
    <name type="scientific">Mycena albidolilacea</name>
    <dbReference type="NCBI Taxonomy" id="1033008"/>
    <lineage>
        <taxon>Eukaryota</taxon>
        <taxon>Fungi</taxon>
        <taxon>Dikarya</taxon>
        <taxon>Basidiomycota</taxon>
        <taxon>Agaricomycotina</taxon>
        <taxon>Agaricomycetes</taxon>
        <taxon>Agaricomycetidae</taxon>
        <taxon>Agaricales</taxon>
        <taxon>Marasmiineae</taxon>
        <taxon>Mycenaceae</taxon>
        <taxon>Mycena</taxon>
    </lineage>
</organism>
<reference evidence="2" key="1">
    <citation type="submission" date="2023-03" db="EMBL/GenBank/DDBJ databases">
        <title>Massive genome expansion in bonnet fungi (Mycena s.s.) driven by repeated elements and novel gene families across ecological guilds.</title>
        <authorList>
            <consortium name="Lawrence Berkeley National Laboratory"/>
            <person name="Harder C.B."/>
            <person name="Miyauchi S."/>
            <person name="Viragh M."/>
            <person name="Kuo A."/>
            <person name="Thoen E."/>
            <person name="Andreopoulos B."/>
            <person name="Lu D."/>
            <person name="Skrede I."/>
            <person name="Drula E."/>
            <person name="Henrissat B."/>
            <person name="Morin E."/>
            <person name="Kohler A."/>
            <person name="Barry K."/>
            <person name="LaButti K."/>
            <person name="Morin E."/>
            <person name="Salamov A."/>
            <person name="Lipzen A."/>
            <person name="Mereny Z."/>
            <person name="Hegedus B."/>
            <person name="Baldrian P."/>
            <person name="Stursova M."/>
            <person name="Weitz H."/>
            <person name="Taylor A."/>
            <person name="Grigoriev I.V."/>
            <person name="Nagy L.G."/>
            <person name="Martin F."/>
            <person name="Kauserud H."/>
        </authorList>
    </citation>
    <scope>NUCLEOTIDE SEQUENCE</scope>
    <source>
        <strain evidence="2">CBHHK002</strain>
    </source>
</reference>
<accession>A0AAD6ZIV6</accession>
<protein>
    <submittedName>
        <fullName evidence="2">Uncharacterized protein</fullName>
    </submittedName>
</protein>